<dbReference type="InterPro" id="IPR007681">
    <property type="entry name" value="Mog1"/>
</dbReference>
<proteinExistence type="inferred from homology"/>
<keyword evidence="3" id="KW-0653">Protein transport</keyword>
<evidence type="ECO:0000313" key="4">
    <source>
        <dbReference type="EMBL" id="RZC64877.1"/>
    </source>
</evidence>
<keyword evidence="5" id="KW-1185">Reference proteome</keyword>
<evidence type="ECO:0000313" key="5">
    <source>
        <dbReference type="Proteomes" id="UP000316621"/>
    </source>
</evidence>
<gene>
    <name evidence="4" type="ORF">C5167_008563</name>
</gene>
<organism evidence="4 5">
    <name type="scientific">Papaver somniferum</name>
    <name type="common">Opium poppy</name>
    <dbReference type="NCBI Taxonomy" id="3469"/>
    <lineage>
        <taxon>Eukaryota</taxon>
        <taxon>Viridiplantae</taxon>
        <taxon>Streptophyta</taxon>
        <taxon>Embryophyta</taxon>
        <taxon>Tracheophyta</taxon>
        <taxon>Spermatophyta</taxon>
        <taxon>Magnoliopsida</taxon>
        <taxon>Ranunculales</taxon>
        <taxon>Papaveraceae</taxon>
        <taxon>Papaveroideae</taxon>
        <taxon>Papaver</taxon>
    </lineage>
</organism>
<keyword evidence="2" id="KW-0813">Transport</keyword>
<dbReference type="InterPro" id="IPR016123">
    <property type="entry name" value="Mog1/PsbP_a/b/a-sand"/>
</dbReference>
<evidence type="ECO:0000256" key="2">
    <source>
        <dbReference type="ARBA" id="ARBA00022448"/>
    </source>
</evidence>
<dbReference type="GO" id="GO:0006606">
    <property type="term" value="P:protein import into nucleus"/>
    <property type="evidence" value="ECO:0007669"/>
    <property type="project" value="TreeGrafter"/>
</dbReference>
<evidence type="ECO:0000256" key="3">
    <source>
        <dbReference type="ARBA" id="ARBA00022927"/>
    </source>
</evidence>
<dbReference type="AlphaFoldDB" id="A0A4Y7JVZ5"/>
<dbReference type="STRING" id="3469.A0A4Y7JVZ5"/>
<evidence type="ECO:0000256" key="1">
    <source>
        <dbReference type="ARBA" id="ARBA00010307"/>
    </source>
</evidence>
<dbReference type="GO" id="GO:0005085">
    <property type="term" value="F:guanyl-nucleotide exchange factor activity"/>
    <property type="evidence" value="ECO:0007669"/>
    <property type="project" value="TreeGrafter"/>
</dbReference>
<dbReference type="PANTHER" id="PTHR15837">
    <property type="entry name" value="RAN GUANINE NUCLEOTIDE RELEASE FACTOR"/>
    <property type="match status" value="1"/>
</dbReference>
<comment type="similarity">
    <text evidence="1">Belongs to the MOG1 family.</text>
</comment>
<dbReference type="Pfam" id="PF04603">
    <property type="entry name" value="Mog1"/>
    <property type="match status" value="1"/>
</dbReference>
<dbReference type="GO" id="GO:0005634">
    <property type="term" value="C:nucleus"/>
    <property type="evidence" value="ECO:0007669"/>
    <property type="project" value="TreeGrafter"/>
</dbReference>
<sequence>MGTIATEFAIQGFNDSGTSGELLQEYKDHTCKDVSDVRQVPDHPEAYVDSARDESVIIELLDLKHDVGDNGSDVWFLQDLATEQNAEGTTVIEQSGVFTANGIRYRIYCETLFIFKSNLATLDEKSVVVTSSRADKHFEEDIPILCAALDKLKLSTFPEFEVDPAVKEAFFLVHAEHGPDN</sequence>
<accession>A0A4Y7JVZ5</accession>
<dbReference type="EMBL" id="CM010720">
    <property type="protein sequence ID" value="RZC64877.1"/>
    <property type="molecule type" value="Genomic_DNA"/>
</dbReference>
<dbReference type="SUPFAM" id="SSF55724">
    <property type="entry name" value="Mog1p/PsbP-like"/>
    <property type="match status" value="1"/>
</dbReference>
<name>A0A4Y7JVZ5_PAPSO</name>
<dbReference type="PANTHER" id="PTHR15837:SF0">
    <property type="entry name" value="RAN GUANINE NUCLEOTIDE RELEASE FACTOR"/>
    <property type="match status" value="1"/>
</dbReference>
<dbReference type="GO" id="GO:0004619">
    <property type="term" value="F:phosphoglycerate mutase activity"/>
    <property type="evidence" value="ECO:0007669"/>
    <property type="project" value="InterPro"/>
</dbReference>
<dbReference type="Gene3D" id="3.40.1000.10">
    <property type="entry name" value="Mog1/PsbP, alpha/beta/alpha sandwich"/>
    <property type="match status" value="1"/>
</dbReference>
<dbReference type="Proteomes" id="UP000316621">
    <property type="component" value="Chromosome 6"/>
</dbReference>
<dbReference type="GO" id="GO:0031267">
    <property type="term" value="F:small GTPase binding"/>
    <property type="evidence" value="ECO:0007669"/>
    <property type="project" value="TreeGrafter"/>
</dbReference>
<reference evidence="4 5" key="1">
    <citation type="journal article" date="2018" name="Science">
        <title>The opium poppy genome and morphinan production.</title>
        <authorList>
            <person name="Guo L."/>
            <person name="Winzer T."/>
            <person name="Yang X."/>
            <person name="Li Y."/>
            <person name="Ning Z."/>
            <person name="He Z."/>
            <person name="Teodor R."/>
            <person name="Lu Y."/>
            <person name="Bowser T.A."/>
            <person name="Graham I.A."/>
            <person name="Ye K."/>
        </authorList>
    </citation>
    <scope>NUCLEOTIDE SEQUENCE [LARGE SCALE GENOMIC DNA]</scope>
    <source>
        <strain evidence="5">cv. HN1</strain>
        <tissue evidence="4">Leaves</tissue>
    </source>
</reference>
<dbReference type="Gramene" id="RZC64877">
    <property type="protein sequence ID" value="RZC64877"/>
    <property type="gene ID" value="C5167_008563"/>
</dbReference>
<protein>
    <submittedName>
        <fullName evidence="4">Uncharacterized protein</fullName>
    </submittedName>
</protein>